<keyword evidence="3" id="KW-1185">Reference proteome</keyword>
<comment type="caution">
    <text evidence="2">The sequence shown here is derived from an EMBL/GenBank/DDBJ whole genome shotgun (WGS) entry which is preliminary data.</text>
</comment>
<dbReference type="EMBL" id="NWBU01000004">
    <property type="protein sequence ID" value="PTQ13539.1"/>
    <property type="molecule type" value="Genomic_DNA"/>
</dbReference>
<dbReference type="InterPro" id="IPR025309">
    <property type="entry name" value="KTSC_dom"/>
</dbReference>
<accession>A0A2T5G314</accession>
<evidence type="ECO:0000259" key="1">
    <source>
        <dbReference type="Pfam" id="PF13619"/>
    </source>
</evidence>
<gene>
    <name evidence="2" type="ORF">CLG96_01270</name>
</gene>
<evidence type="ECO:0000313" key="3">
    <source>
        <dbReference type="Proteomes" id="UP000244162"/>
    </source>
</evidence>
<name>A0A2T5G314_9SPHN</name>
<dbReference type="Proteomes" id="UP000244162">
    <property type="component" value="Unassembled WGS sequence"/>
</dbReference>
<protein>
    <submittedName>
        <fullName evidence="2">KTSC domain-containing protein</fullName>
    </submittedName>
</protein>
<dbReference type="Pfam" id="PF13619">
    <property type="entry name" value="KTSC"/>
    <property type="match status" value="1"/>
</dbReference>
<sequence length="74" mass="8447">MRSSVIRSFNHDAARRRLEILFVNGRRYVYHGVPARIAAAFAAASSAGAYFNSHIRDRYRHTHLRKSVSPMNGM</sequence>
<evidence type="ECO:0000313" key="2">
    <source>
        <dbReference type="EMBL" id="PTQ13539.1"/>
    </source>
</evidence>
<reference evidence="2 3" key="1">
    <citation type="submission" date="2017-09" db="EMBL/GenBank/DDBJ databases">
        <title>Sphingomonas panjinensis sp.nov., isolated from oil-contaminated soil.</title>
        <authorList>
            <person name="Wang L."/>
            <person name="Chen L."/>
        </authorList>
    </citation>
    <scope>NUCLEOTIDE SEQUENCE [LARGE SCALE GENOMIC DNA]</scope>
    <source>
        <strain evidence="2 3">FW-11</strain>
    </source>
</reference>
<feature type="domain" description="KTSC" evidence="1">
    <location>
        <begin position="3"/>
        <end position="59"/>
    </location>
</feature>
<dbReference type="OrthoDB" id="8450910at2"/>
<proteinExistence type="predicted"/>
<organism evidence="2 3">
    <name type="scientific">Sphingomonas oleivorans</name>
    <dbReference type="NCBI Taxonomy" id="1735121"/>
    <lineage>
        <taxon>Bacteria</taxon>
        <taxon>Pseudomonadati</taxon>
        <taxon>Pseudomonadota</taxon>
        <taxon>Alphaproteobacteria</taxon>
        <taxon>Sphingomonadales</taxon>
        <taxon>Sphingomonadaceae</taxon>
        <taxon>Sphingomonas</taxon>
    </lineage>
</organism>
<dbReference type="AlphaFoldDB" id="A0A2T5G314"/>